<reference evidence="2 3" key="1">
    <citation type="submission" date="2021-03" db="EMBL/GenBank/DDBJ databases">
        <title>Genomic Encyclopedia of Type Strains, Phase IV (KMG-IV): sequencing the most valuable type-strain genomes for metagenomic binning, comparative biology and taxonomic classification.</title>
        <authorList>
            <person name="Goeker M."/>
        </authorList>
    </citation>
    <scope>NUCLEOTIDE SEQUENCE [LARGE SCALE GENOMIC DNA]</scope>
    <source>
        <strain evidence="2 3">DSM 28650</strain>
    </source>
</reference>
<dbReference type="Proteomes" id="UP001519308">
    <property type="component" value="Unassembled WGS sequence"/>
</dbReference>
<accession>A0ABS4K574</accession>
<evidence type="ECO:0008006" key="4">
    <source>
        <dbReference type="Google" id="ProtNLM"/>
    </source>
</evidence>
<dbReference type="EMBL" id="JAGGLL010000021">
    <property type="protein sequence ID" value="MBP2022929.1"/>
    <property type="molecule type" value="Genomic_DNA"/>
</dbReference>
<dbReference type="RefSeq" id="WP_021285629.1">
    <property type="nucleotide sequence ID" value="NZ_JAGGLL010000021.1"/>
</dbReference>
<feature type="signal peptide" evidence="1">
    <location>
        <begin position="1"/>
        <end position="21"/>
    </location>
</feature>
<keyword evidence="3" id="KW-1185">Reference proteome</keyword>
<evidence type="ECO:0000313" key="2">
    <source>
        <dbReference type="EMBL" id="MBP2022929.1"/>
    </source>
</evidence>
<dbReference type="PROSITE" id="PS51257">
    <property type="entry name" value="PROKAR_LIPOPROTEIN"/>
    <property type="match status" value="1"/>
</dbReference>
<name>A0ABS4K574_9CLOT</name>
<protein>
    <recommendedName>
        <fullName evidence="4">Lipoprotein</fullName>
    </recommendedName>
</protein>
<comment type="caution">
    <text evidence="2">The sequence shown here is derived from an EMBL/GenBank/DDBJ whole genome shotgun (WGS) entry which is preliminary data.</text>
</comment>
<evidence type="ECO:0000256" key="1">
    <source>
        <dbReference type="SAM" id="SignalP"/>
    </source>
</evidence>
<evidence type="ECO:0000313" key="3">
    <source>
        <dbReference type="Proteomes" id="UP001519308"/>
    </source>
</evidence>
<organism evidence="2 3">
    <name type="scientific">Clostridium punense</name>
    <dbReference type="NCBI Taxonomy" id="1054297"/>
    <lineage>
        <taxon>Bacteria</taxon>
        <taxon>Bacillati</taxon>
        <taxon>Bacillota</taxon>
        <taxon>Clostridia</taxon>
        <taxon>Eubacteriales</taxon>
        <taxon>Clostridiaceae</taxon>
        <taxon>Clostridium</taxon>
    </lineage>
</organism>
<keyword evidence="1" id="KW-0732">Signal</keyword>
<sequence>MRGKSLIILFMGILLSLSGCSKDNNEKMNQGNTINYEAKVESKENLPTSVDLSEFNITKSEDEISGVMFMPRDTRDSWELRFEKFRGTHTMSKLKLDKEQSVKLQYSSKIESGKLVFLILDKGGNILKFVEGSKEEIVELTAPEVGEYTLKVVGDEATGGEVVVKFK</sequence>
<feature type="chain" id="PRO_5046503343" description="Lipoprotein" evidence="1">
    <location>
        <begin position="22"/>
        <end position="167"/>
    </location>
</feature>
<gene>
    <name evidence="2" type="ORF">J2Z44_002754</name>
</gene>
<proteinExistence type="predicted"/>